<dbReference type="AlphaFoldDB" id="A0A1G8MQL1"/>
<gene>
    <name evidence="1" type="ORF">SAMN04487993_1008206</name>
</gene>
<keyword evidence="2" id="KW-1185">Reference proteome</keyword>
<accession>A0A1G8MQL1</accession>
<protein>
    <submittedName>
        <fullName evidence="1">Uncharacterized protein</fullName>
    </submittedName>
</protein>
<dbReference type="EMBL" id="FNEJ01000008">
    <property type="protein sequence ID" value="SDI70204.1"/>
    <property type="molecule type" value="Genomic_DNA"/>
</dbReference>
<sequence length="64" mass="6874">MTDQKGSITREGGFVVIRIPEDEVHGLVVSLEPCPCRASKSTSGVNLRARIAKGLTYAMARRGS</sequence>
<name>A0A1G8MQL1_9RHOB</name>
<organism evidence="1 2">
    <name type="scientific">Salipiger marinus</name>
    <dbReference type="NCBI Taxonomy" id="555512"/>
    <lineage>
        <taxon>Bacteria</taxon>
        <taxon>Pseudomonadati</taxon>
        <taxon>Pseudomonadota</taxon>
        <taxon>Alphaproteobacteria</taxon>
        <taxon>Rhodobacterales</taxon>
        <taxon>Roseobacteraceae</taxon>
        <taxon>Salipiger</taxon>
    </lineage>
</organism>
<dbReference type="OrthoDB" id="7778890at2"/>
<proteinExistence type="predicted"/>
<dbReference type="STRING" id="555512.SAMN04487993_1008206"/>
<dbReference type="Proteomes" id="UP000199093">
    <property type="component" value="Unassembled WGS sequence"/>
</dbReference>
<evidence type="ECO:0000313" key="2">
    <source>
        <dbReference type="Proteomes" id="UP000199093"/>
    </source>
</evidence>
<dbReference type="RefSeq" id="WP_089846982.1">
    <property type="nucleotide sequence ID" value="NZ_FNEJ01000008.1"/>
</dbReference>
<evidence type="ECO:0000313" key="1">
    <source>
        <dbReference type="EMBL" id="SDI70204.1"/>
    </source>
</evidence>
<reference evidence="2" key="1">
    <citation type="submission" date="2016-10" db="EMBL/GenBank/DDBJ databases">
        <authorList>
            <person name="Varghese N."/>
            <person name="Submissions S."/>
        </authorList>
    </citation>
    <scope>NUCLEOTIDE SEQUENCE [LARGE SCALE GENOMIC DNA]</scope>
    <source>
        <strain evidence="2">DSM 26424</strain>
    </source>
</reference>